<protein>
    <submittedName>
        <fullName evidence="2">Uncharacterized protein</fullName>
    </submittedName>
</protein>
<gene>
    <name evidence="2" type="ORF">TA5114_02112</name>
</gene>
<sequence>MPTDEHIGGPIMFHKLSKTFFVSAALLTTTSLTAFAGGMRRKPLVKLPL</sequence>
<keyword evidence="1" id="KW-1133">Transmembrane helix</keyword>
<feature type="transmembrane region" description="Helical" evidence="1">
    <location>
        <begin position="20"/>
        <end position="39"/>
    </location>
</feature>
<keyword evidence="1" id="KW-0812">Transmembrane</keyword>
<keyword evidence="3" id="KW-1185">Reference proteome</keyword>
<dbReference type="STRING" id="1715691.TA5113_00940"/>
<dbReference type="Proteomes" id="UP000051184">
    <property type="component" value="Unassembled WGS sequence"/>
</dbReference>
<reference evidence="3" key="1">
    <citation type="submission" date="2015-09" db="EMBL/GenBank/DDBJ databases">
        <authorList>
            <person name="Rodrigo-Torres Lidia"/>
            <person name="Arahal R.David."/>
        </authorList>
    </citation>
    <scope>NUCLEOTIDE SEQUENCE [LARGE SCALE GENOMIC DNA]</scope>
    <source>
        <strain evidence="3">CECT 5114</strain>
    </source>
</reference>
<keyword evidence="1" id="KW-0472">Membrane</keyword>
<evidence type="ECO:0000256" key="1">
    <source>
        <dbReference type="SAM" id="Phobius"/>
    </source>
</evidence>
<proteinExistence type="predicted"/>
<name>A0A0P1IS64_9RHOB</name>
<evidence type="ECO:0000313" key="3">
    <source>
        <dbReference type="Proteomes" id="UP000051184"/>
    </source>
</evidence>
<dbReference type="AlphaFoldDB" id="A0A0P1IS64"/>
<dbReference type="RefSeq" id="WP_165589382.1">
    <property type="nucleotide sequence ID" value="NZ_CYTO01000009.1"/>
</dbReference>
<organism evidence="2 3">
    <name type="scientific">Cognatishimia activa</name>
    <dbReference type="NCBI Taxonomy" id="1715691"/>
    <lineage>
        <taxon>Bacteria</taxon>
        <taxon>Pseudomonadati</taxon>
        <taxon>Pseudomonadota</taxon>
        <taxon>Alphaproteobacteria</taxon>
        <taxon>Rhodobacterales</taxon>
        <taxon>Paracoccaceae</taxon>
        <taxon>Cognatishimia</taxon>
    </lineage>
</organism>
<evidence type="ECO:0000313" key="2">
    <source>
        <dbReference type="EMBL" id="CUK26303.1"/>
    </source>
</evidence>
<accession>A0A0P1IS64</accession>
<dbReference type="EMBL" id="CYUE01000020">
    <property type="protein sequence ID" value="CUK26303.1"/>
    <property type="molecule type" value="Genomic_DNA"/>
</dbReference>